<evidence type="ECO:0000313" key="3">
    <source>
        <dbReference type="Proteomes" id="UP000001695"/>
    </source>
</evidence>
<dbReference type="InterPro" id="IPR036188">
    <property type="entry name" value="FAD/NAD-bd_sf"/>
</dbReference>
<dbReference type="GO" id="GO:0016787">
    <property type="term" value="F:hydrolase activity"/>
    <property type="evidence" value="ECO:0007669"/>
    <property type="project" value="UniProtKB-KW"/>
</dbReference>
<dbReference type="SUPFAM" id="SSF51905">
    <property type="entry name" value="FAD/NAD(P)-binding domain"/>
    <property type="match status" value="1"/>
</dbReference>
<sequence length="443" mass="47989">MSHEKRIAIVGGGASGALLAYQLTQKAIGARVIVIDPSPTPALGLAYSTPSSRHLLNVTAGGMSALPDQPEHFLNWLCANHNPQATAMTFAPRIVFGHYLQSLYALSSAEHLRAQVHHYKPAPVGGSLVLGNGQVLAADLVILATGNFDPAPLPAMDEIAKNSGFYHHNAWDRATFEGLDPDEPIALIGTGLTAVDVVLRLRELGHRAVITTISRHGLFPNRHETYEKLDHCALPDEVPASALAYFRAFRRALRSGLPWRSVVDSLRARTNALWLALPLIEQKRFRRHLQRRWDIVRHRMAPSIADIIEAERADGTLLVCHGHVHGISLSNGRGEVVIKKGASTQNLPAARVINCTGSDLNYRRVASSLLNGLLEQGMIIAGPLGNGLKIDGSGAVYGREGRISDTLFTLGPARLGTLFESIAIPEIRQQAADLAAHLAERVR</sequence>
<reference evidence="2 3" key="2">
    <citation type="journal article" date="2010" name="J. Bacteriol.">
        <title>Complete genome sequence of Beijerinckia indica subsp. indica.</title>
        <authorList>
            <person name="Tamas I."/>
            <person name="Dedysh S.N."/>
            <person name="Liesack W."/>
            <person name="Stott M.B."/>
            <person name="Alam M."/>
            <person name="Murrell J.C."/>
            <person name="Dunfield P.F."/>
        </authorList>
    </citation>
    <scope>NUCLEOTIDE SEQUENCE [LARGE SCALE GENOMIC DNA]</scope>
    <source>
        <strain evidence="3">ATCC 9039 / DSM 1715 / NCIMB 8712</strain>
    </source>
</reference>
<feature type="domain" description="FAD-dependent urate hydroxylase HpyO/Asp monooxygenase CreE-like FAD/NAD(P)-binding" evidence="1">
    <location>
        <begin position="8"/>
        <end position="147"/>
    </location>
</feature>
<dbReference type="EMBL" id="CP001016">
    <property type="protein sequence ID" value="ACB96837.1"/>
    <property type="molecule type" value="Genomic_DNA"/>
</dbReference>
<dbReference type="eggNOG" id="COG4529">
    <property type="taxonomic scope" value="Bacteria"/>
</dbReference>
<keyword evidence="3" id="KW-1185">Reference proteome</keyword>
<gene>
    <name evidence="2" type="ordered locus">Bind_3277</name>
</gene>
<evidence type="ECO:0000313" key="2">
    <source>
        <dbReference type="EMBL" id="ACB96837.1"/>
    </source>
</evidence>
<dbReference type="AlphaFoldDB" id="B2ID72"/>
<evidence type="ECO:0000259" key="1">
    <source>
        <dbReference type="Pfam" id="PF13454"/>
    </source>
</evidence>
<dbReference type="HOGENOM" id="CLU_020215_2_0_5"/>
<dbReference type="Pfam" id="PF13454">
    <property type="entry name" value="NAD_binding_9"/>
    <property type="match status" value="1"/>
</dbReference>
<dbReference type="Proteomes" id="UP000001695">
    <property type="component" value="Chromosome"/>
</dbReference>
<dbReference type="InterPro" id="IPR038732">
    <property type="entry name" value="HpyO/CreE_NAD-binding"/>
</dbReference>
<dbReference type="KEGG" id="bid:Bind_3277"/>
<dbReference type="PANTHER" id="PTHR40254">
    <property type="entry name" value="BLR0577 PROTEIN"/>
    <property type="match status" value="1"/>
</dbReference>
<reference evidence="3" key="1">
    <citation type="submission" date="2008-03" db="EMBL/GenBank/DDBJ databases">
        <title>Complete sequence of chromosome of Beijerinckia indica subsp. indica ATCC 9039.</title>
        <authorList>
            <consortium name="US DOE Joint Genome Institute"/>
            <person name="Copeland A."/>
            <person name="Lucas S."/>
            <person name="Lapidus A."/>
            <person name="Glavina del Rio T."/>
            <person name="Dalin E."/>
            <person name="Tice H."/>
            <person name="Bruce D."/>
            <person name="Goodwin L."/>
            <person name="Pitluck S."/>
            <person name="LaButti K."/>
            <person name="Schmutz J."/>
            <person name="Larimer F."/>
            <person name="Land M."/>
            <person name="Hauser L."/>
            <person name="Kyrpides N."/>
            <person name="Mikhailova N."/>
            <person name="Dunfield P.F."/>
            <person name="Dedysh S.N."/>
            <person name="Liesack W."/>
            <person name="Saw J.H."/>
            <person name="Alam M."/>
            <person name="Chen Y."/>
            <person name="Murrell J.C."/>
            <person name="Richardson P."/>
        </authorList>
    </citation>
    <scope>NUCLEOTIDE SEQUENCE [LARGE SCALE GENOMIC DNA]</scope>
    <source>
        <strain evidence="3">ATCC 9039 / DSM 1715 / NCIMB 8712</strain>
    </source>
</reference>
<accession>B2ID72</accession>
<dbReference type="PANTHER" id="PTHR40254:SF1">
    <property type="entry name" value="BLR0577 PROTEIN"/>
    <property type="match status" value="1"/>
</dbReference>
<dbReference type="InterPro" id="IPR052189">
    <property type="entry name" value="L-asp_N-monooxygenase_NS-form"/>
</dbReference>
<keyword evidence="2" id="KW-0378">Hydrolase</keyword>
<dbReference type="Gene3D" id="3.50.50.60">
    <property type="entry name" value="FAD/NAD(P)-binding domain"/>
    <property type="match status" value="2"/>
</dbReference>
<proteinExistence type="predicted"/>
<organism evidence="2 3">
    <name type="scientific">Beijerinckia indica subsp. indica (strain ATCC 9039 / DSM 1715 / NCIMB 8712)</name>
    <dbReference type="NCBI Taxonomy" id="395963"/>
    <lineage>
        <taxon>Bacteria</taxon>
        <taxon>Pseudomonadati</taxon>
        <taxon>Pseudomonadota</taxon>
        <taxon>Alphaproteobacteria</taxon>
        <taxon>Hyphomicrobiales</taxon>
        <taxon>Beijerinckiaceae</taxon>
        <taxon>Beijerinckia</taxon>
    </lineage>
</organism>
<name>B2ID72_BEII9</name>
<protein>
    <submittedName>
        <fullName evidence="2">Hydroxyacylglutathione hydrolase</fullName>
    </submittedName>
</protein>